<protein>
    <submittedName>
        <fullName evidence="1">Uncharacterized protein</fullName>
    </submittedName>
</protein>
<evidence type="ECO:0000313" key="1">
    <source>
        <dbReference type="EMBL" id="TKR60812.1"/>
    </source>
</evidence>
<name>A0A4U5LX84_STECR</name>
<comment type="caution">
    <text evidence="1">The sequence shown here is derived from an EMBL/GenBank/DDBJ whole genome shotgun (WGS) entry which is preliminary data.</text>
</comment>
<proteinExistence type="predicted"/>
<sequence>MMILGDANGKRDKKDSPFFEERRVLAERIAEDLLEATADGEVDIYKRIVLRKRLRKEFEHGKQKSPTSYRSLEKRQRIEKTADAVKWKNLLIPCENSDRSEDEPPTEFGSARRKPEKTVNQRLFGVRLRRVTLEESTEFRKCISEQKDHVTCHELFGKSEGSTHVAPGLHMSTRPYFNEIAPKFAIVRPLRSFLD</sequence>
<organism evidence="1 2">
    <name type="scientific">Steinernema carpocapsae</name>
    <name type="common">Entomopathogenic nematode</name>
    <dbReference type="NCBI Taxonomy" id="34508"/>
    <lineage>
        <taxon>Eukaryota</taxon>
        <taxon>Metazoa</taxon>
        <taxon>Ecdysozoa</taxon>
        <taxon>Nematoda</taxon>
        <taxon>Chromadorea</taxon>
        <taxon>Rhabditida</taxon>
        <taxon>Tylenchina</taxon>
        <taxon>Panagrolaimomorpha</taxon>
        <taxon>Strongyloidoidea</taxon>
        <taxon>Steinernematidae</taxon>
        <taxon>Steinernema</taxon>
    </lineage>
</organism>
<dbReference type="AlphaFoldDB" id="A0A4U5LX84"/>
<accession>A0A4U5LX84</accession>
<dbReference type="EMBL" id="AZBU02000011">
    <property type="protein sequence ID" value="TKR60812.1"/>
    <property type="molecule type" value="Genomic_DNA"/>
</dbReference>
<gene>
    <name evidence="1" type="ORF">L596_028000</name>
</gene>
<evidence type="ECO:0000313" key="2">
    <source>
        <dbReference type="Proteomes" id="UP000298663"/>
    </source>
</evidence>
<reference evidence="1 2" key="1">
    <citation type="journal article" date="2015" name="Genome Biol.">
        <title>Comparative genomics of Steinernema reveals deeply conserved gene regulatory networks.</title>
        <authorList>
            <person name="Dillman A.R."/>
            <person name="Macchietto M."/>
            <person name="Porter C.F."/>
            <person name="Rogers A."/>
            <person name="Williams B."/>
            <person name="Antoshechkin I."/>
            <person name="Lee M.M."/>
            <person name="Goodwin Z."/>
            <person name="Lu X."/>
            <person name="Lewis E.E."/>
            <person name="Goodrich-Blair H."/>
            <person name="Stock S.P."/>
            <person name="Adams B.J."/>
            <person name="Sternberg P.W."/>
            <person name="Mortazavi A."/>
        </authorList>
    </citation>
    <scope>NUCLEOTIDE SEQUENCE [LARGE SCALE GENOMIC DNA]</scope>
    <source>
        <strain evidence="1 2">ALL</strain>
    </source>
</reference>
<reference evidence="1 2" key="2">
    <citation type="journal article" date="2019" name="G3 (Bethesda)">
        <title>Hybrid Assembly of the Genome of the Entomopathogenic Nematode Steinernema carpocapsae Identifies the X-Chromosome.</title>
        <authorList>
            <person name="Serra L."/>
            <person name="Macchietto M."/>
            <person name="Macias-Munoz A."/>
            <person name="McGill C.J."/>
            <person name="Rodriguez I.M."/>
            <person name="Rodriguez B."/>
            <person name="Murad R."/>
            <person name="Mortazavi A."/>
        </authorList>
    </citation>
    <scope>NUCLEOTIDE SEQUENCE [LARGE SCALE GENOMIC DNA]</scope>
    <source>
        <strain evidence="1 2">ALL</strain>
    </source>
</reference>
<keyword evidence="2" id="KW-1185">Reference proteome</keyword>
<dbReference type="Proteomes" id="UP000298663">
    <property type="component" value="Unassembled WGS sequence"/>
</dbReference>